<comment type="subcellular location">
    <subcellularLocation>
        <location evidence="1">Membrane</location>
        <topology evidence="1">Multi-pass membrane protein</topology>
    </subcellularLocation>
</comment>
<evidence type="ECO:0000256" key="4">
    <source>
        <dbReference type="ARBA" id="ARBA00023136"/>
    </source>
</evidence>
<keyword evidence="7" id="KW-1185">Reference proteome</keyword>
<name>A0A8J3MQF9_9CHLR</name>
<organism evidence="6 7">
    <name type="scientific">Ktedonospora formicarum</name>
    <dbReference type="NCBI Taxonomy" id="2778364"/>
    <lineage>
        <taxon>Bacteria</taxon>
        <taxon>Bacillati</taxon>
        <taxon>Chloroflexota</taxon>
        <taxon>Ktedonobacteria</taxon>
        <taxon>Ktedonobacterales</taxon>
        <taxon>Ktedonobacteraceae</taxon>
        <taxon>Ktedonospora</taxon>
    </lineage>
</organism>
<evidence type="ECO:0000256" key="1">
    <source>
        <dbReference type="ARBA" id="ARBA00004141"/>
    </source>
</evidence>
<evidence type="ECO:0000256" key="5">
    <source>
        <dbReference type="SAM" id="Phobius"/>
    </source>
</evidence>
<sequence length="126" mass="13154">MLKTLSRLFLSGIFIVGGFSTLKEPEGRAKMVAKAGIPQPLQATILNGAVMVAGGFALATDVAPKLAAMALLGALVPTTIVGHAFWKEETPAGKVQQQIQFLKNAAIIGGLLMVLAEAPIQKSEDK</sequence>
<accession>A0A8J3MQF9</accession>
<dbReference type="Pfam" id="PF07681">
    <property type="entry name" value="DoxX"/>
    <property type="match status" value="1"/>
</dbReference>
<comment type="caution">
    <text evidence="6">The sequence shown here is derived from an EMBL/GenBank/DDBJ whole genome shotgun (WGS) entry which is preliminary data.</text>
</comment>
<feature type="transmembrane region" description="Helical" evidence="5">
    <location>
        <begin position="39"/>
        <end position="59"/>
    </location>
</feature>
<dbReference type="GO" id="GO:0016020">
    <property type="term" value="C:membrane"/>
    <property type="evidence" value="ECO:0007669"/>
    <property type="project" value="UniProtKB-SubCell"/>
</dbReference>
<dbReference type="RefSeq" id="WP_220192082.1">
    <property type="nucleotide sequence ID" value="NZ_BNJF01000001.1"/>
</dbReference>
<protein>
    <recommendedName>
        <fullName evidence="8">DoxX family protein</fullName>
    </recommendedName>
</protein>
<keyword evidence="3 5" id="KW-1133">Transmembrane helix</keyword>
<dbReference type="Proteomes" id="UP000612362">
    <property type="component" value="Unassembled WGS sequence"/>
</dbReference>
<dbReference type="AlphaFoldDB" id="A0A8J3MQF9"/>
<dbReference type="EMBL" id="BNJF01000001">
    <property type="protein sequence ID" value="GHO42553.1"/>
    <property type="molecule type" value="Genomic_DNA"/>
</dbReference>
<keyword evidence="2 5" id="KW-0812">Transmembrane</keyword>
<proteinExistence type="predicted"/>
<evidence type="ECO:0000256" key="2">
    <source>
        <dbReference type="ARBA" id="ARBA00022692"/>
    </source>
</evidence>
<feature type="transmembrane region" description="Helical" evidence="5">
    <location>
        <begin position="66"/>
        <end position="86"/>
    </location>
</feature>
<dbReference type="InterPro" id="IPR032808">
    <property type="entry name" value="DoxX"/>
</dbReference>
<gene>
    <name evidence="6" type="ORF">KSX_07160</name>
</gene>
<evidence type="ECO:0000313" key="6">
    <source>
        <dbReference type="EMBL" id="GHO42553.1"/>
    </source>
</evidence>
<reference evidence="6" key="1">
    <citation type="submission" date="2020-10" db="EMBL/GenBank/DDBJ databases">
        <title>Taxonomic study of unclassified bacteria belonging to the class Ktedonobacteria.</title>
        <authorList>
            <person name="Yabe S."/>
            <person name="Wang C.M."/>
            <person name="Zheng Y."/>
            <person name="Sakai Y."/>
            <person name="Cavaletti L."/>
            <person name="Monciardini P."/>
            <person name="Donadio S."/>
        </authorList>
    </citation>
    <scope>NUCLEOTIDE SEQUENCE</scope>
    <source>
        <strain evidence="6">SOSP1-1</strain>
    </source>
</reference>
<evidence type="ECO:0000313" key="7">
    <source>
        <dbReference type="Proteomes" id="UP000612362"/>
    </source>
</evidence>
<keyword evidence="4 5" id="KW-0472">Membrane</keyword>
<evidence type="ECO:0008006" key="8">
    <source>
        <dbReference type="Google" id="ProtNLM"/>
    </source>
</evidence>
<evidence type="ECO:0000256" key="3">
    <source>
        <dbReference type="ARBA" id="ARBA00022989"/>
    </source>
</evidence>